<dbReference type="Pfam" id="PF00501">
    <property type="entry name" value="AMP-binding"/>
    <property type="match status" value="1"/>
</dbReference>
<keyword evidence="3" id="KW-0436">Ligase</keyword>
<evidence type="ECO:0000313" key="4">
    <source>
        <dbReference type="Proteomes" id="UP000248423"/>
    </source>
</evidence>
<dbReference type="InterPro" id="IPR045851">
    <property type="entry name" value="AMP-bd_C_sf"/>
</dbReference>
<evidence type="ECO:0000313" key="3">
    <source>
        <dbReference type="EMBL" id="PYI03737.1"/>
    </source>
</evidence>
<dbReference type="InterPro" id="IPR000873">
    <property type="entry name" value="AMP-dep_synth/lig_dom"/>
</dbReference>
<dbReference type="Gene3D" id="3.40.50.12780">
    <property type="entry name" value="N-terminal domain of ligase-like"/>
    <property type="match status" value="1"/>
</dbReference>
<gene>
    <name evidence="3" type="ORF">BO78DRAFT_349199</name>
</gene>
<dbReference type="InterPro" id="IPR025110">
    <property type="entry name" value="AMP-bd_C"/>
</dbReference>
<feature type="domain" description="AMP-dependent synthetase/ligase" evidence="1">
    <location>
        <begin position="28"/>
        <end position="409"/>
    </location>
</feature>
<dbReference type="GO" id="GO:0031956">
    <property type="term" value="F:medium-chain fatty acid-CoA ligase activity"/>
    <property type="evidence" value="ECO:0007669"/>
    <property type="project" value="TreeGrafter"/>
</dbReference>
<dbReference type="VEuPathDB" id="FungiDB:BO78DRAFT_349199"/>
<dbReference type="Proteomes" id="UP000248423">
    <property type="component" value="Unassembled WGS sequence"/>
</dbReference>
<dbReference type="EMBL" id="KZ826377">
    <property type="protein sequence ID" value="PYI03737.1"/>
    <property type="molecule type" value="Genomic_DNA"/>
</dbReference>
<evidence type="ECO:0000259" key="2">
    <source>
        <dbReference type="Pfam" id="PF13193"/>
    </source>
</evidence>
<proteinExistence type="predicted"/>
<sequence length="578" mass="63225">MTKMPLSLSVIHGPSEPALIPFSIGQLLDHQATKYTTREAVVFPAEGVRYTYHELNSRVQSVSKALLAHGVLAGDRIGVFSGNCMQYVEVFLAATQIGAVTVLLNTAYSSTECQNVLKKARCSMFFISSHIGKRDLASYLRDIRLLMEQNELPGLKEIVLLQSHGPVSEYRLYEDFVNQASRMPEIGMSGEVDSDQTCTFQFTSGTTGAPKIAMLTHSRNVINNGNLIGHRLQLTPEDVVCCPYPLFHISGLVIGLLSCLTHGATVVYPSATFNPSAVLQSIVQEKCTGLHGVPTIFIALLEKYRHLKLGSIQIRTGLIGGAPIPAALIKDMQKVFGFEDLTVAYGMTETSPISFMSRASDQPDDGVVIHRTLLPHTSAKIVDLAGKIVPRGVRGELCIAGYLVQKGYYKNPAKTGEALKPDASGIVWMHSGDKALINDEGHCLITGRIKDIIIRGAENIYPAEIEERLNEHPAISQTCVVGVQHQDLGEEVAAILQPALDQPRPSHREIIDWVQTTLGTQKTPSWIFWLGDQGIPTSFPITESGKIKRTVVAELSNQFLTKRMPPGYLCPSSFSPLR</sequence>
<keyword evidence="4" id="KW-1185">Reference proteome</keyword>
<dbReference type="InterPro" id="IPR042099">
    <property type="entry name" value="ANL_N_sf"/>
</dbReference>
<dbReference type="SUPFAM" id="SSF56801">
    <property type="entry name" value="Acetyl-CoA synthetase-like"/>
    <property type="match status" value="1"/>
</dbReference>
<protein>
    <submittedName>
        <fullName evidence="3">Acyl-CoA synthetases /AMP-acid ligases II</fullName>
    </submittedName>
</protein>
<dbReference type="InterPro" id="IPR020845">
    <property type="entry name" value="AMP-binding_CS"/>
</dbReference>
<dbReference type="STRING" id="1448318.A0A319E175"/>
<dbReference type="Gene3D" id="3.30.300.30">
    <property type="match status" value="1"/>
</dbReference>
<organism evidence="3 4">
    <name type="scientific">Aspergillus sclerotiicarbonarius (strain CBS 121057 / IBT 28362)</name>
    <dbReference type="NCBI Taxonomy" id="1448318"/>
    <lineage>
        <taxon>Eukaryota</taxon>
        <taxon>Fungi</taxon>
        <taxon>Dikarya</taxon>
        <taxon>Ascomycota</taxon>
        <taxon>Pezizomycotina</taxon>
        <taxon>Eurotiomycetes</taxon>
        <taxon>Eurotiomycetidae</taxon>
        <taxon>Eurotiales</taxon>
        <taxon>Aspergillaceae</taxon>
        <taxon>Aspergillus</taxon>
        <taxon>Aspergillus subgen. Circumdati</taxon>
    </lineage>
</organism>
<reference evidence="3 4" key="1">
    <citation type="submission" date="2018-02" db="EMBL/GenBank/DDBJ databases">
        <title>The genomes of Aspergillus section Nigri reveals drivers in fungal speciation.</title>
        <authorList>
            <consortium name="DOE Joint Genome Institute"/>
            <person name="Vesth T.C."/>
            <person name="Nybo J."/>
            <person name="Theobald S."/>
            <person name="Brandl J."/>
            <person name="Frisvad J.C."/>
            <person name="Nielsen K.F."/>
            <person name="Lyhne E.K."/>
            <person name="Kogle M.E."/>
            <person name="Kuo A."/>
            <person name="Riley R."/>
            <person name="Clum A."/>
            <person name="Nolan M."/>
            <person name="Lipzen A."/>
            <person name="Salamov A."/>
            <person name="Henrissat B."/>
            <person name="Wiebenga A."/>
            <person name="De vries R.P."/>
            <person name="Grigoriev I.V."/>
            <person name="Mortensen U.H."/>
            <person name="Andersen M.R."/>
            <person name="Baker S.E."/>
        </authorList>
    </citation>
    <scope>NUCLEOTIDE SEQUENCE [LARGE SCALE GENOMIC DNA]</scope>
    <source>
        <strain evidence="3 4">CBS 121057</strain>
    </source>
</reference>
<dbReference type="PANTHER" id="PTHR43201">
    <property type="entry name" value="ACYL-COA SYNTHETASE"/>
    <property type="match status" value="1"/>
</dbReference>
<dbReference type="Pfam" id="PF13193">
    <property type="entry name" value="AMP-binding_C"/>
    <property type="match status" value="1"/>
</dbReference>
<feature type="domain" description="AMP-binding enzyme C-terminal" evidence="2">
    <location>
        <begin position="464"/>
        <end position="546"/>
    </location>
</feature>
<name>A0A319E175_ASPSB</name>
<dbReference type="PANTHER" id="PTHR43201:SF6">
    <property type="entry name" value="ACYL COA SYNTHETASE (EUROFUNG)"/>
    <property type="match status" value="1"/>
</dbReference>
<accession>A0A319E175</accession>
<evidence type="ECO:0000259" key="1">
    <source>
        <dbReference type="Pfam" id="PF00501"/>
    </source>
</evidence>
<dbReference type="PROSITE" id="PS00455">
    <property type="entry name" value="AMP_BINDING"/>
    <property type="match status" value="1"/>
</dbReference>
<dbReference type="AlphaFoldDB" id="A0A319E175"/>
<dbReference type="GO" id="GO:0006631">
    <property type="term" value="P:fatty acid metabolic process"/>
    <property type="evidence" value="ECO:0007669"/>
    <property type="project" value="TreeGrafter"/>
</dbReference>
<dbReference type="OrthoDB" id="10253115at2759"/>